<accession>A0ABV9NYJ8</accession>
<reference evidence="5" key="1">
    <citation type="journal article" date="2019" name="Int. J. Syst. Evol. Microbiol.">
        <title>The Global Catalogue of Microorganisms (GCM) 10K type strain sequencing project: providing services to taxonomists for standard genome sequencing and annotation.</title>
        <authorList>
            <consortium name="The Broad Institute Genomics Platform"/>
            <consortium name="The Broad Institute Genome Sequencing Center for Infectious Disease"/>
            <person name="Wu L."/>
            <person name="Ma J."/>
        </authorList>
    </citation>
    <scope>NUCLEOTIDE SEQUENCE [LARGE SCALE GENOMIC DNA]</scope>
    <source>
        <strain evidence="5">CCUG 50349</strain>
    </source>
</reference>
<evidence type="ECO:0000259" key="2">
    <source>
        <dbReference type="Pfam" id="PF00534"/>
    </source>
</evidence>
<keyword evidence="5" id="KW-1185">Reference proteome</keyword>
<dbReference type="RefSeq" id="WP_379737326.1">
    <property type="nucleotide sequence ID" value="NZ_JBHSGW010000001.1"/>
</dbReference>
<dbReference type="GO" id="GO:0016757">
    <property type="term" value="F:glycosyltransferase activity"/>
    <property type="evidence" value="ECO:0007669"/>
    <property type="project" value="UniProtKB-KW"/>
</dbReference>
<dbReference type="InterPro" id="IPR028098">
    <property type="entry name" value="Glyco_trans_4-like_N"/>
</dbReference>
<feature type="domain" description="Glycosyltransferase subfamily 4-like N-terminal" evidence="3">
    <location>
        <begin position="78"/>
        <end position="172"/>
    </location>
</feature>
<keyword evidence="4" id="KW-0328">Glycosyltransferase</keyword>
<evidence type="ECO:0000259" key="3">
    <source>
        <dbReference type="Pfam" id="PF13439"/>
    </source>
</evidence>
<dbReference type="InterPro" id="IPR001296">
    <property type="entry name" value="Glyco_trans_1"/>
</dbReference>
<dbReference type="Gene3D" id="3.40.50.2000">
    <property type="entry name" value="Glycogen Phosphorylase B"/>
    <property type="match status" value="2"/>
</dbReference>
<evidence type="ECO:0000313" key="5">
    <source>
        <dbReference type="Proteomes" id="UP001595885"/>
    </source>
</evidence>
<feature type="domain" description="Glycosyl transferase family 1" evidence="2">
    <location>
        <begin position="176"/>
        <end position="317"/>
    </location>
</feature>
<dbReference type="Pfam" id="PF00534">
    <property type="entry name" value="Glycos_transf_1"/>
    <property type="match status" value="1"/>
</dbReference>
<dbReference type="Proteomes" id="UP001595885">
    <property type="component" value="Unassembled WGS sequence"/>
</dbReference>
<dbReference type="SUPFAM" id="SSF53756">
    <property type="entry name" value="UDP-Glycosyltransferase/glycogen phosphorylase"/>
    <property type="match status" value="1"/>
</dbReference>
<organism evidence="4 5">
    <name type="scientific">Flavobacterium ponti</name>
    <dbReference type="NCBI Taxonomy" id="665133"/>
    <lineage>
        <taxon>Bacteria</taxon>
        <taxon>Pseudomonadati</taxon>
        <taxon>Bacteroidota</taxon>
        <taxon>Flavobacteriia</taxon>
        <taxon>Flavobacteriales</taxon>
        <taxon>Flavobacteriaceae</taxon>
        <taxon>Flavobacterium</taxon>
    </lineage>
</organism>
<name>A0ABV9NYJ8_9FLAO</name>
<dbReference type="PANTHER" id="PTHR46401:SF2">
    <property type="entry name" value="GLYCOSYLTRANSFERASE WBBK-RELATED"/>
    <property type="match status" value="1"/>
</dbReference>
<sequence>MPKKIIHIAEDVSLTSGGLRSMITDLNNQLNLSDLSSKIITLKKEENDVFDLVESKQNFWNYSSDYQKKVEIDLNPTSILHLHGVWMYPQYIAAKISEKNNIPSILTCHGMLEPYLLNDKKLKKYLYLNIILKSILKKTKIIHAITEKEKNNIFNLTKHPKIIEIPNLINIDKTNSLKYDPKEEYILFLGRFHAVKGIELLVEAFEKIDNKNIKLYLVGFKNDYCMSILELINKKGLNKRIRYYGEAKGIEKNILYANAKAFVAPSFSEVIGMVNLEAASFKTPVITTYNTGLSKQWNKNGGFLINPVLEELVKTLNIVCTMHTNERIERGICLYDFVLKNYSWNEKGYLWNELYKSL</sequence>
<keyword evidence="1 4" id="KW-0808">Transferase</keyword>
<dbReference type="PANTHER" id="PTHR46401">
    <property type="entry name" value="GLYCOSYLTRANSFERASE WBBK-RELATED"/>
    <property type="match status" value="1"/>
</dbReference>
<evidence type="ECO:0000256" key="1">
    <source>
        <dbReference type="ARBA" id="ARBA00022679"/>
    </source>
</evidence>
<dbReference type="EC" id="2.4.-.-" evidence="4"/>
<comment type="caution">
    <text evidence="4">The sequence shown here is derived from an EMBL/GenBank/DDBJ whole genome shotgun (WGS) entry which is preliminary data.</text>
</comment>
<dbReference type="Pfam" id="PF13439">
    <property type="entry name" value="Glyco_transf_4"/>
    <property type="match status" value="1"/>
</dbReference>
<proteinExistence type="predicted"/>
<evidence type="ECO:0000313" key="4">
    <source>
        <dbReference type="EMBL" id="MFC4738423.1"/>
    </source>
</evidence>
<gene>
    <name evidence="4" type="ORF">ACFO3U_00295</name>
</gene>
<protein>
    <submittedName>
        <fullName evidence="4">Glycosyltransferase</fullName>
        <ecNumber evidence="4">2.4.-.-</ecNumber>
    </submittedName>
</protein>
<dbReference type="EMBL" id="JBHSGW010000001">
    <property type="protein sequence ID" value="MFC4738423.1"/>
    <property type="molecule type" value="Genomic_DNA"/>
</dbReference>